<protein>
    <submittedName>
        <fullName evidence="1">Uncharacterized protein</fullName>
    </submittedName>
</protein>
<proteinExistence type="predicted"/>
<sequence length="43" mass="5280">MANFNNLSKLHFIFFTYFLGCKNFIHKYLPVNLYLKLITYNKF</sequence>
<gene>
    <name evidence="1" type="ORF">c7_L676</name>
</gene>
<accession>H2EBG6</accession>
<reference evidence="1" key="1">
    <citation type="submission" date="2011-10" db="EMBL/GenBank/DDBJ databases">
        <title>Provirophages and transpovirons: unique mobilome of giant viruses.</title>
        <authorList>
            <person name="Desnues C."/>
            <person name="LaScola B."/>
            <person name="Yutin N."/>
            <person name="Fournous G."/>
            <person name="Koonin E."/>
            <person name="Raoult D."/>
        </authorList>
    </citation>
    <scope>NUCLEOTIDE SEQUENCE</scope>
    <source>
        <strain evidence="1">Mv13-c7</strain>
    </source>
</reference>
<dbReference type="EMBL" id="JN885991">
    <property type="protein sequence ID" value="AEX61739.1"/>
    <property type="molecule type" value="Genomic_DNA"/>
</dbReference>
<evidence type="ECO:0000313" key="1">
    <source>
        <dbReference type="EMBL" id="AEX61739.1"/>
    </source>
</evidence>
<name>H2EBG6_9VIRU</name>
<organism evidence="1">
    <name type="scientific">Megavirus courdo7</name>
    <dbReference type="NCBI Taxonomy" id="1128135"/>
    <lineage>
        <taxon>Viruses</taxon>
        <taxon>Varidnaviria</taxon>
        <taxon>Bamfordvirae</taxon>
        <taxon>Nucleocytoviricota</taxon>
        <taxon>Megaviricetes</taxon>
        <taxon>Imitervirales</taxon>
        <taxon>Mimiviridae</taxon>
        <taxon>Megamimivirinae</taxon>
        <taxon>Megavirus</taxon>
    </lineage>
</organism>